<keyword evidence="6" id="KW-1185">Reference proteome</keyword>
<dbReference type="AlphaFoldDB" id="A0AAD4QJF7"/>
<evidence type="ECO:0000313" key="6">
    <source>
        <dbReference type="Proteomes" id="UP001203297"/>
    </source>
</evidence>
<comment type="caution">
    <text evidence="5">The sequence shown here is derived from an EMBL/GenBank/DDBJ whole genome shotgun (WGS) entry which is preliminary data.</text>
</comment>
<evidence type="ECO:0000313" key="5">
    <source>
        <dbReference type="EMBL" id="KAI0294690.1"/>
    </source>
</evidence>
<sequence length="146" mass="16107">MSVPRITLNDGNQIPVLAFGTGSKFKFEFVGKAIRESGLGREDVWITTKYDGGVVLEEVHSSLQKGLWEEMNKVKDAGLPTLLTSGRSIGVSNFTLDLLQRIVKTGKRVPAVNQIRLHPYNYASWKDVLEFSAKHGIVTEAYGSLA</sequence>
<dbReference type="PANTHER" id="PTHR43827:SF3">
    <property type="entry name" value="NADP-DEPENDENT OXIDOREDUCTASE DOMAIN-CONTAINING PROTEIN"/>
    <property type="match status" value="1"/>
</dbReference>
<protein>
    <submittedName>
        <fullName evidence="5">NADP-dependent oxidoreductase domain-containing protein</fullName>
    </submittedName>
</protein>
<dbReference type="PANTHER" id="PTHR43827">
    <property type="entry name" value="2,5-DIKETO-D-GLUCONIC ACID REDUCTASE"/>
    <property type="match status" value="1"/>
</dbReference>
<reference evidence="5" key="1">
    <citation type="journal article" date="2022" name="New Phytol.">
        <title>Evolutionary transition to the ectomycorrhizal habit in the genomes of a hyperdiverse lineage of mushroom-forming fungi.</title>
        <authorList>
            <person name="Looney B."/>
            <person name="Miyauchi S."/>
            <person name="Morin E."/>
            <person name="Drula E."/>
            <person name="Courty P.E."/>
            <person name="Kohler A."/>
            <person name="Kuo A."/>
            <person name="LaButti K."/>
            <person name="Pangilinan J."/>
            <person name="Lipzen A."/>
            <person name="Riley R."/>
            <person name="Andreopoulos W."/>
            <person name="He G."/>
            <person name="Johnson J."/>
            <person name="Nolan M."/>
            <person name="Tritt A."/>
            <person name="Barry K.W."/>
            <person name="Grigoriev I.V."/>
            <person name="Nagy L.G."/>
            <person name="Hibbett D."/>
            <person name="Henrissat B."/>
            <person name="Matheny P.B."/>
            <person name="Labbe J."/>
            <person name="Martin F.M."/>
        </authorList>
    </citation>
    <scope>NUCLEOTIDE SEQUENCE</scope>
    <source>
        <strain evidence="5">BPL690</strain>
    </source>
</reference>
<gene>
    <name evidence="5" type="ORF">B0F90DRAFT_1670392</name>
</gene>
<dbReference type="InterPro" id="IPR036812">
    <property type="entry name" value="NAD(P)_OxRdtase_dom_sf"/>
</dbReference>
<dbReference type="InterPro" id="IPR023210">
    <property type="entry name" value="NADP_OxRdtase_dom"/>
</dbReference>
<evidence type="ECO:0000256" key="3">
    <source>
        <dbReference type="ARBA" id="ARBA00023002"/>
    </source>
</evidence>
<dbReference type="GO" id="GO:0016616">
    <property type="term" value="F:oxidoreductase activity, acting on the CH-OH group of donors, NAD or NADP as acceptor"/>
    <property type="evidence" value="ECO:0007669"/>
    <property type="project" value="UniProtKB-ARBA"/>
</dbReference>
<evidence type="ECO:0000256" key="2">
    <source>
        <dbReference type="ARBA" id="ARBA00022857"/>
    </source>
</evidence>
<keyword evidence="3" id="KW-0560">Oxidoreductase</keyword>
<dbReference type="Gene3D" id="3.20.20.100">
    <property type="entry name" value="NADP-dependent oxidoreductase domain"/>
    <property type="match status" value="2"/>
</dbReference>
<name>A0AAD4QJF7_9AGAM</name>
<dbReference type="Proteomes" id="UP001203297">
    <property type="component" value="Unassembled WGS sequence"/>
</dbReference>
<proteinExistence type="inferred from homology"/>
<comment type="similarity">
    <text evidence="1">Belongs to the aldo/keto reductase family.</text>
</comment>
<feature type="domain" description="NADP-dependent oxidoreductase" evidence="4">
    <location>
        <begin position="87"/>
        <end position="146"/>
    </location>
</feature>
<dbReference type="EMBL" id="WTXG01000070">
    <property type="protein sequence ID" value="KAI0294690.1"/>
    <property type="molecule type" value="Genomic_DNA"/>
</dbReference>
<dbReference type="InterPro" id="IPR020471">
    <property type="entry name" value="AKR"/>
</dbReference>
<dbReference type="Pfam" id="PF00248">
    <property type="entry name" value="Aldo_ket_red"/>
    <property type="match status" value="1"/>
</dbReference>
<keyword evidence="2" id="KW-0521">NADP</keyword>
<dbReference type="SUPFAM" id="SSF51430">
    <property type="entry name" value="NAD(P)-linked oxidoreductase"/>
    <property type="match status" value="1"/>
</dbReference>
<evidence type="ECO:0000259" key="4">
    <source>
        <dbReference type="Pfam" id="PF00248"/>
    </source>
</evidence>
<accession>A0AAD4QJF7</accession>
<organism evidence="5 6">
    <name type="scientific">Multifurca ochricompacta</name>
    <dbReference type="NCBI Taxonomy" id="376703"/>
    <lineage>
        <taxon>Eukaryota</taxon>
        <taxon>Fungi</taxon>
        <taxon>Dikarya</taxon>
        <taxon>Basidiomycota</taxon>
        <taxon>Agaricomycotina</taxon>
        <taxon>Agaricomycetes</taxon>
        <taxon>Russulales</taxon>
        <taxon>Russulaceae</taxon>
        <taxon>Multifurca</taxon>
    </lineage>
</organism>
<evidence type="ECO:0000256" key="1">
    <source>
        <dbReference type="ARBA" id="ARBA00007905"/>
    </source>
</evidence>